<evidence type="ECO:0000313" key="2">
    <source>
        <dbReference type="EMBL" id="PSC04879.1"/>
    </source>
</evidence>
<evidence type="ECO:0000313" key="3">
    <source>
        <dbReference type="Proteomes" id="UP000239772"/>
    </source>
</evidence>
<dbReference type="RefSeq" id="WP_106337304.1">
    <property type="nucleotide sequence ID" value="NZ_PVZS01000011.1"/>
</dbReference>
<dbReference type="PANTHER" id="PTHR46732:SF8">
    <property type="entry name" value="ATP-DEPENDENT PROTEASE LA (LON) DOMAIN PROTEIN"/>
    <property type="match status" value="1"/>
</dbReference>
<name>A0A2T1HTL3_9HYPH</name>
<feature type="domain" description="Lon N-terminal" evidence="1">
    <location>
        <begin position="17"/>
        <end position="211"/>
    </location>
</feature>
<dbReference type="AlphaFoldDB" id="A0A2T1HTL3"/>
<dbReference type="SUPFAM" id="SSF88697">
    <property type="entry name" value="PUA domain-like"/>
    <property type="match status" value="1"/>
</dbReference>
<comment type="caution">
    <text evidence="2">The sequence shown here is derived from an EMBL/GenBank/DDBJ whole genome shotgun (WGS) entry which is preliminary data.</text>
</comment>
<dbReference type="InterPro" id="IPR003111">
    <property type="entry name" value="Lon_prtase_N"/>
</dbReference>
<protein>
    <submittedName>
        <fullName evidence="2">Peptidase S16</fullName>
    </submittedName>
</protein>
<dbReference type="Pfam" id="PF02190">
    <property type="entry name" value="LON_substr_bdg"/>
    <property type="match status" value="1"/>
</dbReference>
<dbReference type="Proteomes" id="UP000239772">
    <property type="component" value="Unassembled WGS sequence"/>
</dbReference>
<evidence type="ECO:0000259" key="1">
    <source>
        <dbReference type="PROSITE" id="PS51787"/>
    </source>
</evidence>
<dbReference type="SMART" id="SM00464">
    <property type="entry name" value="LON"/>
    <property type="match status" value="1"/>
</dbReference>
<dbReference type="EMBL" id="PVZS01000011">
    <property type="protein sequence ID" value="PSC04879.1"/>
    <property type="molecule type" value="Genomic_DNA"/>
</dbReference>
<organism evidence="2 3">
    <name type="scientific">Alsobacter soli</name>
    <dbReference type="NCBI Taxonomy" id="2109933"/>
    <lineage>
        <taxon>Bacteria</taxon>
        <taxon>Pseudomonadati</taxon>
        <taxon>Pseudomonadota</taxon>
        <taxon>Alphaproteobacteria</taxon>
        <taxon>Hyphomicrobiales</taxon>
        <taxon>Alsobacteraceae</taxon>
        <taxon>Alsobacter</taxon>
    </lineage>
</organism>
<sequence length="223" mass="24585">MAMNPTYRGPGDLPAVIPVFPLPGALLLPRGEMPLNLFEPRYLAMLDDALKGPRIVGMVQPEVESEVMPRNPSLYAVGCAGRITQFSETGDGRYLITLTGVARFRIVEELLVTTPYRQCRVDFSAYPSDYEARAGEAEVDREAVIRTLRAFVDANDLSIDWKGIKEASNEALVNALSMMSPFDPREKQALLEAPDLKTRAEILVAITEMDLARGQDGSESPLQ</sequence>
<dbReference type="Gene3D" id="2.30.130.40">
    <property type="entry name" value="LON domain-like"/>
    <property type="match status" value="1"/>
</dbReference>
<dbReference type="PROSITE" id="PS51787">
    <property type="entry name" value="LON_N"/>
    <property type="match status" value="1"/>
</dbReference>
<accession>A0A2T1HTL3</accession>
<reference evidence="3" key="1">
    <citation type="submission" date="2018-03" db="EMBL/GenBank/DDBJ databases">
        <authorList>
            <person name="Sun L."/>
            <person name="Liu H."/>
            <person name="Chen W."/>
            <person name="Huang K."/>
            <person name="Liu W."/>
            <person name="Gao X."/>
        </authorList>
    </citation>
    <scope>NUCLEOTIDE SEQUENCE [LARGE SCALE GENOMIC DNA]</scope>
    <source>
        <strain evidence="3">SH9</strain>
    </source>
</reference>
<gene>
    <name evidence="2" type="ORF">SLNSH_11825</name>
</gene>
<keyword evidence="3" id="KW-1185">Reference proteome</keyword>
<dbReference type="InterPro" id="IPR015947">
    <property type="entry name" value="PUA-like_sf"/>
</dbReference>
<dbReference type="PANTHER" id="PTHR46732">
    <property type="entry name" value="ATP-DEPENDENT PROTEASE LA (LON) DOMAIN PROTEIN"/>
    <property type="match status" value="1"/>
</dbReference>
<dbReference type="OrthoDB" id="9806457at2"/>
<proteinExistence type="predicted"/>
<dbReference type="InterPro" id="IPR046336">
    <property type="entry name" value="Lon_prtase_N_sf"/>
</dbReference>